<feature type="region of interest" description="Disordered" evidence="1">
    <location>
        <begin position="1"/>
        <end position="135"/>
    </location>
</feature>
<accession>A0ABR7T378</accession>
<evidence type="ECO:0000313" key="2">
    <source>
        <dbReference type="EMBL" id="MBC9785225.1"/>
    </source>
</evidence>
<protein>
    <recommendedName>
        <fullName evidence="4">Spore coat protein</fullName>
    </recommendedName>
</protein>
<gene>
    <name evidence="2" type="ORF">H1S01_11970</name>
</gene>
<dbReference type="RefSeq" id="WP_188040722.1">
    <property type="nucleotide sequence ID" value="NZ_JACVHF010000012.1"/>
</dbReference>
<sequence>MQTDQSSPGNQPGIPIGAAPVMIYPPMTDPAYWAKPSPPTGFQSSAPSSSQPRQSQNQGQSQRGSGNRQQNSGSNSSQGSSQKQNAKQNTNSQGDGQGQGQPDSKNNSGRNPNQQNASQDGGQQQPGQGQMGATAPPGYYGYPYLRPASPYPSYPPPMYSAPPAMIPQVNLAVPPMTDKDLLLIVDLMAHEMNVAKKSRSFAQTCGNSQVKSALERISQMHQRHCKMLLQHCQSGGIPTTMWS</sequence>
<evidence type="ECO:0000256" key="1">
    <source>
        <dbReference type="SAM" id="MobiDB-lite"/>
    </source>
</evidence>
<comment type="caution">
    <text evidence="2">The sequence shown here is derived from an EMBL/GenBank/DDBJ whole genome shotgun (WGS) entry which is preliminary data.</text>
</comment>
<keyword evidence="3" id="KW-1185">Reference proteome</keyword>
<evidence type="ECO:0008006" key="4">
    <source>
        <dbReference type="Google" id="ProtNLM"/>
    </source>
</evidence>
<organism evidence="2 3">
    <name type="scientific">Heliobacterium chlorum</name>
    <dbReference type="NCBI Taxonomy" id="2698"/>
    <lineage>
        <taxon>Bacteria</taxon>
        <taxon>Bacillati</taxon>
        <taxon>Bacillota</taxon>
        <taxon>Clostridia</taxon>
        <taxon>Eubacteriales</taxon>
        <taxon>Heliobacteriaceae</taxon>
        <taxon>Heliobacterium</taxon>
    </lineage>
</organism>
<feature type="compositionally biased region" description="Low complexity" evidence="1">
    <location>
        <begin position="43"/>
        <end position="89"/>
    </location>
</feature>
<reference evidence="2 3" key="1">
    <citation type="submission" date="2020-07" db="EMBL/GenBank/DDBJ databases">
        <title>Draft whole-genome sequence of Heliobacterium chlorum DSM 3682, type strain.</title>
        <authorList>
            <person name="Kyndt J.A."/>
            <person name="Meyer T.E."/>
            <person name="Imhoff J.F."/>
        </authorList>
    </citation>
    <scope>NUCLEOTIDE SEQUENCE [LARGE SCALE GENOMIC DNA]</scope>
    <source>
        <strain evidence="2 3">DSM 3682</strain>
    </source>
</reference>
<name>A0ABR7T378_HELCL</name>
<proteinExistence type="predicted"/>
<feature type="compositionally biased region" description="Low complexity" evidence="1">
    <location>
        <begin position="113"/>
        <end position="135"/>
    </location>
</feature>
<evidence type="ECO:0000313" key="3">
    <source>
        <dbReference type="Proteomes" id="UP000617402"/>
    </source>
</evidence>
<feature type="compositionally biased region" description="Polar residues" evidence="1">
    <location>
        <begin position="1"/>
        <end position="10"/>
    </location>
</feature>
<dbReference type="EMBL" id="JACVHF010000012">
    <property type="protein sequence ID" value="MBC9785225.1"/>
    <property type="molecule type" value="Genomic_DNA"/>
</dbReference>
<dbReference type="Proteomes" id="UP000617402">
    <property type="component" value="Unassembled WGS sequence"/>
</dbReference>
<feature type="compositionally biased region" description="Polar residues" evidence="1">
    <location>
        <begin position="102"/>
        <end position="112"/>
    </location>
</feature>